<dbReference type="Gene3D" id="3.40.50.720">
    <property type="entry name" value="NAD(P)-binding Rossmann-like Domain"/>
    <property type="match status" value="1"/>
</dbReference>
<dbReference type="PRINTS" id="PR00081">
    <property type="entry name" value="GDHRDH"/>
</dbReference>
<dbReference type="AlphaFoldDB" id="A0A494XLJ9"/>
<sequence length="252" mass="26123">MEIRGNAFLITGGASGLGAATARMIAEQGGKVAIADLNEDAGKALASELGGVFVKCDVSREEDAVQAVAAATQLGTLVGLVNCAGVAPAVKTVGKDGPHPLDAFRRTVEINLIGTFNVLRLAAAAMAKNEPNANGERGVIINTASVAAFDGQIGQAAYAASKSGVAGMTLPIARDLSRNAIRVMTIAPGIFETPMLLGMPKEVQDALGQMVPFPPRLGKPVEYAMLVKQIFENTMLNGEVIRLDGAIRMQPK</sequence>
<dbReference type="RefSeq" id="WP_121277399.1">
    <property type="nucleotide sequence ID" value="NZ_RBZV01000003.1"/>
</dbReference>
<dbReference type="Proteomes" id="UP000280434">
    <property type="component" value="Unassembled WGS sequence"/>
</dbReference>
<evidence type="ECO:0000313" key="4">
    <source>
        <dbReference type="EMBL" id="RKP49009.1"/>
    </source>
</evidence>
<dbReference type="GO" id="GO:0016491">
    <property type="term" value="F:oxidoreductase activity"/>
    <property type="evidence" value="ECO:0007669"/>
    <property type="project" value="UniProtKB-KW"/>
</dbReference>
<evidence type="ECO:0000256" key="1">
    <source>
        <dbReference type="ARBA" id="ARBA00006484"/>
    </source>
</evidence>
<comment type="similarity">
    <text evidence="1 3">Belongs to the short-chain dehydrogenases/reductases (SDR) family.</text>
</comment>
<dbReference type="PROSITE" id="PS00061">
    <property type="entry name" value="ADH_SHORT"/>
    <property type="match status" value="1"/>
</dbReference>
<protein>
    <submittedName>
        <fullName evidence="4">3-hydroxyacyl-CoA dehydrogenase</fullName>
    </submittedName>
</protein>
<dbReference type="EMBL" id="RBZV01000003">
    <property type="protein sequence ID" value="RKP49009.1"/>
    <property type="molecule type" value="Genomic_DNA"/>
</dbReference>
<dbReference type="PRINTS" id="PR00080">
    <property type="entry name" value="SDRFAMILY"/>
</dbReference>
<dbReference type="SUPFAM" id="SSF51735">
    <property type="entry name" value="NAD(P)-binding Rossmann-fold domains"/>
    <property type="match status" value="1"/>
</dbReference>
<dbReference type="PANTHER" id="PTHR43658">
    <property type="entry name" value="SHORT-CHAIN DEHYDROGENASE/REDUCTASE"/>
    <property type="match status" value="1"/>
</dbReference>
<reference evidence="4 5" key="1">
    <citation type="submission" date="2018-10" db="EMBL/GenBank/DDBJ databases">
        <title>Paraburkholderia sp. 7MK8-2, isolated from soil.</title>
        <authorList>
            <person name="Gao Z.-H."/>
            <person name="Qiu L.-H."/>
        </authorList>
    </citation>
    <scope>NUCLEOTIDE SEQUENCE [LARGE SCALE GENOMIC DNA]</scope>
    <source>
        <strain evidence="4 5">7MK8-2</strain>
    </source>
</reference>
<dbReference type="InterPro" id="IPR036291">
    <property type="entry name" value="NAD(P)-bd_dom_sf"/>
</dbReference>
<proteinExistence type="inferred from homology"/>
<gene>
    <name evidence="4" type="ORF">D7S89_09320</name>
</gene>
<dbReference type="InterPro" id="IPR020904">
    <property type="entry name" value="Sc_DH/Rdtase_CS"/>
</dbReference>
<accession>A0A494XLJ9</accession>
<name>A0A494XLJ9_9BURK</name>
<evidence type="ECO:0000256" key="2">
    <source>
        <dbReference type="ARBA" id="ARBA00023002"/>
    </source>
</evidence>
<keyword evidence="2" id="KW-0560">Oxidoreductase</keyword>
<evidence type="ECO:0000256" key="3">
    <source>
        <dbReference type="RuleBase" id="RU000363"/>
    </source>
</evidence>
<comment type="caution">
    <text evidence="4">The sequence shown here is derived from an EMBL/GenBank/DDBJ whole genome shotgun (WGS) entry which is preliminary data.</text>
</comment>
<dbReference type="Pfam" id="PF00106">
    <property type="entry name" value="adh_short"/>
    <property type="match status" value="1"/>
</dbReference>
<dbReference type="CDD" id="cd05371">
    <property type="entry name" value="HSD10-like_SDR_c"/>
    <property type="match status" value="1"/>
</dbReference>
<dbReference type="InterPro" id="IPR002347">
    <property type="entry name" value="SDR_fam"/>
</dbReference>
<dbReference type="OrthoDB" id="9794138at2"/>
<organism evidence="4 5">
    <name type="scientific">Trinickia fusca</name>
    <dbReference type="NCBI Taxonomy" id="2419777"/>
    <lineage>
        <taxon>Bacteria</taxon>
        <taxon>Pseudomonadati</taxon>
        <taxon>Pseudomonadota</taxon>
        <taxon>Betaproteobacteria</taxon>
        <taxon>Burkholderiales</taxon>
        <taxon>Burkholderiaceae</taxon>
        <taxon>Trinickia</taxon>
    </lineage>
</organism>
<dbReference type="FunFam" id="3.40.50.720:FF:000215">
    <property type="entry name" value="3-hydroxyacyl-CoA dehydrogenase type-2"/>
    <property type="match status" value="1"/>
</dbReference>
<evidence type="ECO:0000313" key="5">
    <source>
        <dbReference type="Proteomes" id="UP000280434"/>
    </source>
</evidence>
<dbReference type="PANTHER" id="PTHR43658:SF8">
    <property type="entry name" value="17-BETA-HYDROXYSTEROID DEHYDROGENASE 14-RELATED"/>
    <property type="match status" value="1"/>
</dbReference>
<keyword evidence="5" id="KW-1185">Reference proteome</keyword>